<evidence type="ECO:0000256" key="6">
    <source>
        <dbReference type="RuleBase" id="RU364043"/>
    </source>
</evidence>
<dbReference type="EMBL" id="UGYO01000002">
    <property type="protein sequence ID" value="SUJ03611.1"/>
    <property type="molecule type" value="Genomic_DNA"/>
</dbReference>
<dbReference type="Proteomes" id="UP000254069">
    <property type="component" value="Unassembled WGS sequence"/>
</dbReference>
<evidence type="ECO:0000256" key="5">
    <source>
        <dbReference type="ARBA" id="ARBA00022801"/>
    </source>
</evidence>
<comment type="similarity">
    <text evidence="2 6">Belongs to the Nudix hydrolase family. NudJ subfamily.</text>
</comment>
<dbReference type="InterPro" id="IPR033713">
    <property type="entry name" value="NudJ"/>
</dbReference>
<gene>
    <name evidence="6 8" type="primary">nudJ</name>
    <name evidence="8" type="ORF">NCTC10738_03620</name>
</gene>
<keyword evidence="6" id="KW-0460">Magnesium</keyword>
<dbReference type="GO" id="GO:0017110">
    <property type="term" value="F:nucleoside diphosphate phosphatase activity"/>
    <property type="evidence" value="ECO:0007669"/>
    <property type="project" value="InterPro"/>
</dbReference>
<name>A0A380BPF8_9GAMM</name>
<dbReference type="PROSITE" id="PS00893">
    <property type="entry name" value="NUDIX_BOX"/>
    <property type="match status" value="1"/>
</dbReference>
<keyword evidence="9" id="KW-1185">Reference proteome</keyword>
<evidence type="ECO:0000259" key="7">
    <source>
        <dbReference type="PROSITE" id="PS51462"/>
    </source>
</evidence>
<dbReference type="Gene3D" id="3.90.79.10">
    <property type="entry name" value="Nucleoside Triphosphate Pyrophosphohydrolase"/>
    <property type="match status" value="1"/>
</dbReference>
<dbReference type="GO" id="GO:0017111">
    <property type="term" value="F:ribonucleoside triphosphate phosphatase activity"/>
    <property type="evidence" value="ECO:0007669"/>
    <property type="project" value="InterPro"/>
</dbReference>
<dbReference type="EC" id="3.6.1.-" evidence="6"/>
<dbReference type="InterPro" id="IPR000086">
    <property type="entry name" value="NUDIX_hydrolase_dom"/>
</dbReference>
<sequence length="150" mass="16742">MTERYRPNVTVACIIEAEKRFLLVEELIEGQQKFNQPAGHLEANESLIDACRREVLEETGLTVTPEALVRIDQFSASKELAFLRFTFCARLSKCQSAKPLDVAIKAAHWLSMDEITALGPKLRSPLVSATLESYLQGQRLPLSLLNSALL</sequence>
<dbReference type="InterPro" id="IPR015797">
    <property type="entry name" value="NUDIX_hydrolase-like_dom_sf"/>
</dbReference>
<evidence type="ECO:0000256" key="2">
    <source>
        <dbReference type="ARBA" id="ARBA00007608"/>
    </source>
</evidence>
<comment type="subunit">
    <text evidence="3 6">Monomer.</text>
</comment>
<dbReference type="PROSITE" id="PS51462">
    <property type="entry name" value="NUDIX"/>
    <property type="match status" value="1"/>
</dbReference>
<evidence type="ECO:0000313" key="8">
    <source>
        <dbReference type="EMBL" id="SUJ03611.1"/>
    </source>
</evidence>
<dbReference type="SUPFAM" id="SSF55811">
    <property type="entry name" value="Nudix"/>
    <property type="match status" value="1"/>
</dbReference>
<organism evidence="8 9">
    <name type="scientific">Shewanella algae</name>
    <dbReference type="NCBI Taxonomy" id="38313"/>
    <lineage>
        <taxon>Bacteria</taxon>
        <taxon>Pseudomonadati</taxon>
        <taxon>Pseudomonadota</taxon>
        <taxon>Gammaproteobacteria</taxon>
        <taxon>Alteromonadales</taxon>
        <taxon>Shewanellaceae</taxon>
        <taxon>Shewanella</taxon>
    </lineage>
</organism>
<dbReference type="GO" id="GO:0004787">
    <property type="term" value="F:thiamine diphosphate phosphatase activity"/>
    <property type="evidence" value="ECO:0007669"/>
    <property type="project" value="InterPro"/>
</dbReference>
<dbReference type="PANTHER" id="PTHR43222:SF11">
    <property type="entry name" value="PHOSPHATASE NUDJ"/>
    <property type="match status" value="1"/>
</dbReference>
<evidence type="ECO:0000313" key="9">
    <source>
        <dbReference type="Proteomes" id="UP000254069"/>
    </source>
</evidence>
<dbReference type="AlphaFoldDB" id="A0A380BPF8"/>
<comment type="cofactor">
    <cofactor evidence="1 6">
        <name>Mg(2+)</name>
        <dbReference type="ChEBI" id="CHEBI:18420"/>
    </cofactor>
</comment>
<protein>
    <recommendedName>
        <fullName evidence="4 6">Phosphatase NudJ</fullName>
        <ecNumber evidence="6">3.6.1.-</ecNumber>
    </recommendedName>
</protein>
<evidence type="ECO:0000256" key="4">
    <source>
        <dbReference type="ARBA" id="ARBA00015552"/>
    </source>
</evidence>
<feature type="domain" description="Nudix hydrolase" evidence="7">
    <location>
        <begin position="4"/>
        <end position="135"/>
    </location>
</feature>
<dbReference type="Pfam" id="PF00293">
    <property type="entry name" value="NUDIX"/>
    <property type="match status" value="1"/>
</dbReference>
<dbReference type="PANTHER" id="PTHR43222">
    <property type="entry name" value="NUDIX HYDROLASE 23"/>
    <property type="match status" value="1"/>
</dbReference>
<keyword evidence="5 6" id="KW-0378">Hydrolase</keyword>
<dbReference type="InterPro" id="IPR020084">
    <property type="entry name" value="NUDIX_hydrolase_CS"/>
</dbReference>
<dbReference type="CDD" id="cd03675">
    <property type="entry name" value="NUDIX_Hydrolase"/>
    <property type="match status" value="1"/>
</dbReference>
<proteinExistence type="inferred from homology"/>
<accession>A0A380BPF8</accession>
<evidence type="ECO:0000256" key="1">
    <source>
        <dbReference type="ARBA" id="ARBA00001946"/>
    </source>
</evidence>
<dbReference type="RefSeq" id="WP_115390268.1">
    <property type="nucleotide sequence ID" value="NZ_JADZHC010000053.1"/>
</dbReference>
<evidence type="ECO:0000256" key="3">
    <source>
        <dbReference type="ARBA" id="ARBA00011245"/>
    </source>
</evidence>
<reference evidence="8 9" key="1">
    <citation type="submission" date="2018-06" db="EMBL/GenBank/DDBJ databases">
        <authorList>
            <consortium name="Pathogen Informatics"/>
            <person name="Doyle S."/>
        </authorList>
    </citation>
    <scope>NUCLEOTIDE SEQUENCE [LARGE SCALE GENOMIC DNA]</scope>
    <source>
        <strain evidence="8 9">NCTC10738</strain>
    </source>
</reference>